<dbReference type="PROSITE" id="PS51371">
    <property type="entry name" value="CBS"/>
    <property type="match status" value="1"/>
</dbReference>
<evidence type="ECO:0000256" key="1">
    <source>
        <dbReference type="ARBA" id="ARBA00023122"/>
    </source>
</evidence>
<evidence type="ECO:0000256" key="2">
    <source>
        <dbReference type="PROSITE-ProRule" id="PRU00703"/>
    </source>
</evidence>
<name>A0ABZ2F1U3_METCP</name>
<dbReference type="CDD" id="cd04600">
    <property type="entry name" value="CBS_pair_HPP_assoc"/>
    <property type="match status" value="1"/>
</dbReference>
<dbReference type="Gene3D" id="3.10.580.10">
    <property type="entry name" value="CBS-domain"/>
    <property type="match status" value="1"/>
</dbReference>
<reference evidence="4 5" key="1">
    <citation type="submission" date="2022-09" db="EMBL/GenBank/DDBJ databases">
        <authorList>
            <person name="Giprobiosintez L."/>
        </authorList>
    </citation>
    <scope>NUCLEOTIDE SEQUENCE [LARGE SCALE GENOMIC DNA]</scope>
    <source>
        <strain evidence="5">VKPM-B-12549 (GBS-15)</strain>
    </source>
</reference>
<organism evidence="4 5">
    <name type="scientific">Methylococcus capsulatus</name>
    <dbReference type="NCBI Taxonomy" id="414"/>
    <lineage>
        <taxon>Bacteria</taxon>
        <taxon>Pseudomonadati</taxon>
        <taxon>Pseudomonadota</taxon>
        <taxon>Gammaproteobacteria</taxon>
        <taxon>Methylococcales</taxon>
        <taxon>Methylococcaceae</taxon>
        <taxon>Methylococcus</taxon>
    </lineage>
</organism>
<gene>
    <name evidence="4" type="ORF">N4J17_09160</name>
</gene>
<sequence length="212" mass="23194">MQIKRLKFPHWWRPEPLPTSLAEQCRPALAAGHLISGLIGILCARRMPDSWPAATAVVGLVIFAIQLARCLHPPAGASALMSVLGDAGIRAMPVVDGGRHVIGIVTLKHFFRHFRIDSLNAWLKSLLLPRLRSTSTKPAVVAQIMTTPAITTQQHVHIAELARLLSEHGIHQAAIVRERRKLVGLVTQTDLIATLYRSLLPRLAQPAMAVAL</sequence>
<dbReference type="InterPro" id="IPR046342">
    <property type="entry name" value="CBS_dom_sf"/>
</dbReference>
<dbReference type="InterPro" id="IPR058581">
    <property type="entry name" value="TM_HPP"/>
</dbReference>
<dbReference type="SUPFAM" id="SSF54631">
    <property type="entry name" value="CBS-domain pair"/>
    <property type="match status" value="1"/>
</dbReference>
<dbReference type="SMART" id="SM00116">
    <property type="entry name" value="CBS"/>
    <property type="match status" value="2"/>
</dbReference>
<dbReference type="InterPro" id="IPR000644">
    <property type="entry name" value="CBS_dom"/>
</dbReference>
<evidence type="ECO:0000313" key="4">
    <source>
        <dbReference type="EMBL" id="WWF00654.1"/>
    </source>
</evidence>
<feature type="domain" description="CBS" evidence="3">
    <location>
        <begin position="145"/>
        <end position="202"/>
    </location>
</feature>
<evidence type="ECO:0000313" key="5">
    <source>
        <dbReference type="Proteomes" id="UP001359308"/>
    </source>
</evidence>
<accession>A0ABZ2F1U3</accession>
<protein>
    <submittedName>
        <fullName evidence="4">CBS domain-containing protein</fullName>
    </submittedName>
</protein>
<dbReference type="Pfam" id="PF00571">
    <property type="entry name" value="CBS"/>
    <property type="match status" value="1"/>
</dbReference>
<proteinExistence type="predicted"/>
<dbReference type="RefSeq" id="WP_198321796.1">
    <property type="nucleotide sequence ID" value="NZ_CP104311.1"/>
</dbReference>
<dbReference type="InterPro" id="IPR051257">
    <property type="entry name" value="Diverse_CBS-Domain"/>
</dbReference>
<dbReference type="EMBL" id="CP104311">
    <property type="protein sequence ID" value="WWF00654.1"/>
    <property type="molecule type" value="Genomic_DNA"/>
</dbReference>
<keyword evidence="1 2" id="KW-0129">CBS domain</keyword>
<dbReference type="PANTHER" id="PTHR43080:SF29">
    <property type="entry name" value="OS02G0818000 PROTEIN"/>
    <property type="match status" value="1"/>
</dbReference>
<dbReference type="Proteomes" id="UP001359308">
    <property type="component" value="Chromosome"/>
</dbReference>
<evidence type="ECO:0000259" key="3">
    <source>
        <dbReference type="PROSITE" id="PS51371"/>
    </source>
</evidence>
<keyword evidence="5" id="KW-1185">Reference proteome</keyword>
<dbReference type="PANTHER" id="PTHR43080">
    <property type="entry name" value="CBS DOMAIN-CONTAINING PROTEIN CBSX3, MITOCHONDRIAL"/>
    <property type="match status" value="1"/>
</dbReference>
<dbReference type="Pfam" id="PF04982">
    <property type="entry name" value="TM_HPP"/>
    <property type="match status" value="1"/>
</dbReference>